<dbReference type="RefSeq" id="WP_147335628.1">
    <property type="nucleotide sequence ID" value="NZ_QWEY01000002.1"/>
</dbReference>
<dbReference type="Proteomes" id="UP000284547">
    <property type="component" value="Unassembled WGS sequence"/>
</dbReference>
<gene>
    <name evidence="2" type="ORF">D1012_06200</name>
</gene>
<name>A0A411Z5R9_9RHOB</name>
<sequence length="170" mass="17703">MRTLMISAAALALTAGFAAANPGTDQLAAQAGVSANDYTQTQLIQLLQAQQDNDEARVRFIMSQAGEGAVSRSDMGAGVASTDAQLAAAAGVEPGRFTINELQLLIEAKRDNDTQMTDFILSGQNRANGKPAEVVTPGKAQLAAVLGVDASQYTLTELTALYDQTVGNRS</sequence>
<dbReference type="OrthoDB" id="7859773at2"/>
<evidence type="ECO:0000256" key="1">
    <source>
        <dbReference type="SAM" id="SignalP"/>
    </source>
</evidence>
<comment type="caution">
    <text evidence="2">The sequence shown here is derived from an EMBL/GenBank/DDBJ whole genome shotgun (WGS) entry which is preliminary data.</text>
</comment>
<evidence type="ECO:0000313" key="2">
    <source>
        <dbReference type="EMBL" id="RGP38404.1"/>
    </source>
</evidence>
<feature type="signal peptide" evidence="1">
    <location>
        <begin position="1"/>
        <end position="20"/>
    </location>
</feature>
<reference evidence="2 3" key="1">
    <citation type="submission" date="2018-08" db="EMBL/GenBank/DDBJ databases">
        <title>Flavobacterium tibetense sp. nov., isolated from a wetland YonghuCo on Tibetan Plateau.</title>
        <authorList>
            <person name="Phurbu D."/>
            <person name="Lu H."/>
            <person name="Xing P."/>
        </authorList>
    </citation>
    <scope>NUCLEOTIDE SEQUENCE [LARGE SCALE GENOMIC DNA]</scope>
    <source>
        <strain evidence="2 3">DJC</strain>
    </source>
</reference>
<keyword evidence="3" id="KW-1185">Reference proteome</keyword>
<evidence type="ECO:0000313" key="3">
    <source>
        <dbReference type="Proteomes" id="UP000284547"/>
    </source>
</evidence>
<feature type="chain" id="PRO_5019334973" description="Peptidylprolyl isomerase" evidence="1">
    <location>
        <begin position="21"/>
        <end position="170"/>
    </location>
</feature>
<organism evidence="2 3">
    <name type="scientific">Pseudotabrizicola alkalilacus</name>
    <dbReference type="NCBI Taxonomy" id="2305252"/>
    <lineage>
        <taxon>Bacteria</taxon>
        <taxon>Pseudomonadati</taxon>
        <taxon>Pseudomonadota</taxon>
        <taxon>Alphaproteobacteria</taxon>
        <taxon>Rhodobacterales</taxon>
        <taxon>Paracoccaceae</taxon>
        <taxon>Pseudotabrizicola</taxon>
    </lineage>
</organism>
<dbReference type="AlphaFoldDB" id="A0A411Z5R9"/>
<proteinExistence type="predicted"/>
<keyword evidence="1" id="KW-0732">Signal</keyword>
<protein>
    <recommendedName>
        <fullName evidence="4">Peptidylprolyl isomerase</fullName>
    </recommendedName>
</protein>
<accession>A0A411Z5R9</accession>
<evidence type="ECO:0008006" key="4">
    <source>
        <dbReference type="Google" id="ProtNLM"/>
    </source>
</evidence>
<dbReference type="EMBL" id="QWEY01000002">
    <property type="protein sequence ID" value="RGP38404.1"/>
    <property type="molecule type" value="Genomic_DNA"/>
</dbReference>